<dbReference type="GO" id="GO:0015562">
    <property type="term" value="F:efflux transmembrane transporter activity"/>
    <property type="evidence" value="ECO:0007669"/>
    <property type="project" value="TreeGrafter"/>
</dbReference>
<sequence length="398" mass="41765">MVYSTGKKKTVGWIRTSTLLLLGAVMLAGCSMPTPPGAEPTATLGTGEVKVEKVAKHSMGAPREQIADVSSSIEISVQAQASGTITGVLKANGASVKKGDVIAVMDSEIAAKSVSSAEASVRSAEKSLSSAKSSVASSRQQLKATIGSLETQLKDAIRDDSDTQDTLKANLESYKQQLADLDSGTSVAGSQAQYESALLQLEQAKSTLEGYSITAPTDGVLTGVDLTKGSAVTQGSQVGVVQNNGQVTIKAKLSEEYAGLARNKKELTVYYASDASATRQASILYLADQPNTTNRLYDLELSVDNSDGFFTPGTRVQVQLTTVEEENVVAVPTLSIVRDGSDTFVFVSNGSVAEKRQVKLGRLNGAYQEILEGLKTDESLITSGQHLLKDGDTVTVVS</sequence>
<dbReference type="PROSITE" id="PS51257">
    <property type="entry name" value="PROKAR_LIPOPROTEIN"/>
    <property type="match status" value="1"/>
</dbReference>
<dbReference type="Gene3D" id="1.10.287.470">
    <property type="entry name" value="Helix hairpin bin"/>
    <property type="match status" value="1"/>
</dbReference>
<protein>
    <submittedName>
        <fullName evidence="4">RND family efflux transporter MFP subunit</fullName>
    </submittedName>
</protein>
<name>A0A2V2Z0G0_9BACL</name>
<dbReference type="AlphaFoldDB" id="A0A2V2Z0G0"/>
<dbReference type="InterPro" id="IPR058637">
    <property type="entry name" value="YknX-like_C"/>
</dbReference>
<dbReference type="Gene3D" id="2.40.50.100">
    <property type="match status" value="1"/>
</dbReference>
<dbReference type="EMBL" id="QGTQ01000001">
    <property type="protein sequence ID" value="PWW08758.1"/>
    <property type="molecule type" value="Genomic_DNA"/>
</dbReference>
<dbReference type="PANTHER" id="PTHR30469:SF15">
    <property type="entry name" value="HLYD FAMILY OF SECRETION PROTEINS"/>
    <property type="match status" value="1"/>
</dbReference>
<dbReference type="OrthoDB" id="1633529at2"/>
<feature type="chain" id="PRO_5016174558" evidence="2">
    <location>
        <begin position="39"/>
        <end position="398"/>
    </location>
</feature>
<dbReference type="GO" id="GO:1990281">
    <property type="term" value="C:efflux pump complex"/>
    <property type="evidence" value="ECO:0007669"/>
    <property type="project" value="TreeGrafter"/>
</dbReference>
<feature type="signal peptide" evidence="2">
    <location>
        <begin position="1"/>
        <end position="38"/>
    </location>
</feature>
<gene>
    <name evidence="4" type="ORF">DFQ01_101484</name>
</gene>
<evidence type="ECO:0000313" key="5">
    <source>
        <dbReference type="Proteomes" id="UP000246635"/>
    </source>
</evidence>
<evidence type="ECO:0000259" key="3">
    <source>
        <dbReference type="Pfam" id="PF25989"/>
    </source>
</evidence>
<organism evidence="4 5">
    <name type="scientific">Paenibacillus cellulosilyticus</name>
    <dbReference type="NCBI Taxonomy" id="375489"/>
    <lineage>
        <taxon>Bacteria</taxon>
        <taxon>Bacillati</taxon>
        <taxon>Bacillota</taxon>
        <taxon>Bacilli</taxon>
        <taxon>Bacillales</taxon>
        <taxon>Paenibacillaceae</taxon>
        <taxon>Paenibacillus</taxon>
    </lineage>
</organism>
<dbReference type="NCBIfam" id="TIGR01730">
    <property type="entry name" value="RND_mfp"/>
    <property type="match status" value="1"/>
</dbReference>
<dbReference type="InterPro" id="IPR006143">
    <property type="entry name" value="RND_pump_MFP"/>
</dbReference>
<dbReference type="RefSeq" id="WP_110042265.1">
    <property type="nucleotide sequence ID" value="NZ_CP054613.1"/>
</dbReference>
<comment type="similarity">
    <text evidence="1">Belongs to the membrane fusion protein (MFP) (TC 8.A.1) family.</text>
</comment>
<proteinExistence type="inferred from homology"/>
<accession>A0A2V2Z0G0</accession>
<dbReference type="Pfam" id="PF25989">
    <property type="entry name" value="YknX_C"/>
    <property type="match status" value="1"/>
</dbReference>
<dbReference type="Proteomes" id="UP000246635">
    <property type="component" value="Unassembled WGS sequence"/>
</dbReference>
<feature type="domain" description="YknX-like C-terminal permuted SH3-like" evidence="3">
    <location>
        <begin position="328"/>
        <end position="396"/>
    </location>
</feature>
<evidence type="ECO:0000256" key="1">
    <source>
        <dbReference type="ARBA" id="ARBA00009477"/>
    </source>
</evidence>
<evidence type="ECO:0000313" key="4">
    <source>
        <dbReference type="EMBL" id="PWW08758.1"/>
    </source>
</evidence>
<dbReference type="SUPFAM" id="SSF111369">
    <property type="entry name" value="HlyD-like secretion proteins"/>
    <property type="match status" value="1"/>
</dbReference>
<dbReference type="Gene3D" id="2.40.420.20">
    <property type="match status" value="1"/>
</dbReference>
<reference evidence="4 5" key="1">
    <citation type="submission" date="2018-05" db="EMBL/GenBank/DDBJ databases">
        <title>Genomic Encyclopedia of Type Strains, Phase III (KMG-III): the genomes of soil and plant-associated and newly described type strains.</title>
        <authorList>
            <person name="Whitman W."/>
        </authorList>
    </citation>
    <scope>NUCLEOTIDE SEQUENCE [LARGE SCALE GENOMIC DNA]</scope>
    <source>
        <strain evidence="4 5">CECT 5696</strain>
    </source>
</reference>
<keyword evidence="2" id="KW-0732">Signal</keyword>
<keyword evidence="5" id="KW-1185">Reference proteome</keyword>
<evidence type="ECO:0000256" key="2">
    <source>
        <dbReference type="SAM" id="SignalP"/>
    </source>
</evidence>
<comment type="caution">
    <text evidence="4">The sequence shown here is derived from an EMBL/GenBank/DDBJ whole genome shotgun (WGS) entry which is preliminary data.</text>
</comment>
<dbReference type="PANTHER" id="PTHR30469">
    <property type="entry name" value="MULTIDRUG RESISTANCE PROTEIN MDTA"/>
    <property type="match status" value="1"/>
</dbReference>
<dbReference type="Gene3D" id="2.40.30.170">
    <property type="match status" value="1"/>
</dbReference>